<dbReference type="InterPro" id="IPR008942">
    <property type="entry name" value="ENTH_VHS"/>
</dbReference>
<dbReference type="InterPro" id="IPR035967">
    <property type="entry name" value="SWAP/Surp_sf"/>
</dbReference>
<dbReference type="InParanoid" id="A0A2P6NCS0"/>
<protein>
    <submittedName>
        <fullName evidence="4">Putative U2-associated splicing factor</fullName>
    </submittedName>
</protein>
<evidence type="ECO:0000259" key="3">
    <source>
        <dbReference type="PROSITE" id="PS50128"/>
    </source>
</evidence>
<dbReference type="InterPro" id="IPR051485">
    <property type="entry name" value="SR-CTD_assoc_factor"/>
</dbReference>
<dbReference type="STRING" id="1890364.A0A2P6NCS0"/>
<organism evidence="4 5">
    <name type="scientific">Planoprotostelium fungivorum</name>
    <dbReference type="NCBI Taxonomy" id="1890364"/>
    <lineage>
        <taxon>Eukaryota</taxon>
        <taxon>Amoebozoa</taxon>
        <taxon>Evosea</taxon>
        <taxon>Variosea</taxon>
        <taxon>Cavosteliida</taxon>
        <taxon>Cavosteliaceae</taxon>
        <taxon>Planoprotostelium</taxon>
    </lineage>
</organism>
<dbReference type="InterPro" id="IPR006569">
    <property type="entry name" value="CID_dom"/>
</dbReference>
<dbReference type="PROSITE" id="PS50128">
    <property type="entry name" value="SURP"/>
    <property type="match status" value="1"/>
</dbReference>
<dbReference type="GO" id="GO:0003723">
    <property type="term" value="F:RNA binding"/>
    <property type="evidence" value="ECO:0007669"/>
    <property type="project" value="UniProtKB-KW"/>
</dbReference>
<sequence length="500" mass="56822">MSTRPNTGPLQPPIDDEDKEIRIPYGLDPNSLQPSSLNALTEEKLKAFSLGIKKKSPFQKHKEEVEAKKKRNEDDAARVLDEFMRDFSGGNTTQQTFIRGETMNNSVITESSGDREYVMAKPTSSLPQTKKEGPLPIVSNPIKEDPQAAAKKKKCVIQYEARLNGLRSIDELKQELQKKQETMKQNKKPVMKFGNGFINKPPGATGFSSTPPSTKITPLVEEKSQPAEPVEIVQHEVKQHTEPVRPDGPQPIVLTPSHNDVQLWARRIVEGVPHIEVQIPTDLQILANINALAAFVVREGFQFEKVIMDKEKKDPNGAYSFLFHPGDLHNYYRWRIYALLSGDNDDGWREAPFKMYTEGPLWMPPPPKKKKQTHKSGFERDFDDILNKLTTERESIKQAMGFALDHSHHSEIISKLFLLSDILHNCSAPVPKASTYRSNAEGRLSEIFQSLAESHRNIQGRITAENLKELVMKVIRLWSDWAIYPNHFMDELGELFMKKP</sequence>
<feature type="region of interest" description="Disordered" evidence="2">
    <location>
        <begin position="121"/>
        <end position="142"/>
    </location>
</feature>
<dbReference type="Gene3D" id="1.10.10.790">
    <property type="entry name" value="Surp module"/>
    <property type="match status" value="1"/>
</dbReference>
<dbReference type="Proteomes" id="UP000241769">
    <property type="component" value="Unassembled WGS sequence"/>
</dbReference>
<evidence type="ECO:0000256" key="1">
    <source>
        <dbReference type="ARBA" id="ARBA00022884"/>
    </source>
</evidence>
<dbReference type="AlphaFoldDB" id="A0A2P6NCS0"/>
<feature type="domain" description="SURP motif" evidence="3">
    <location>
        <begin position="288"/>
        <end position="332"/>
    </location>
</feature>
<keyword evidence="5" id="KW-1185">Reference proteome</keyword>
<dbReference type="SUPFAM" id="SSF109905">
    <property type="entry name" value="Surp module (SWAP domain)"/>
    <property type="match status" value="1"/>
</dbReference>
<dbReference type="EMBL" id="MDYQ01000119">
    <property type="protein sequence ID" value="PRP81740.1"/>
    <property type="molecule type" value="Genomic_DNA"/>
</dbReference>
<dbReference type="Pfam" id="PF01805">
    <property type="entry name" value="Surp"/>
    <property type="match status" value="1"/>
</dbReference>
<dbReference type="InterPro" id="IPR000061">
    <property type="entry name" value="Surp"/>
</dbReference>
<feature type="region of interest" description="Disordered" evidence="2">
    <location>
        <begin position="1"/>
        <end position="34"/>
    </location>
</feature>
<reference evidence="4 5" key="1">
    <citation type="journal article" date="2018" name="Genome Biol. Evol.">
        <title>Multiple Roots of Fruiting Body Formation in Amoebozoa.</title>
        <authorList>
            <person name="Hillmann F."/>
            <person name="Forbes G."/>
            <person name="Novohradska S."/>
            <person name="Ferling I."/>
            <person name="Riege K."/>
            <person name="Groth M."/>
            <person name="Westermann M."/>
            <person name="Marz M."/>
            <person name="Spaller T."/>
            <person name="Winckler T."/>
            <person name="Schaap P."/>
            <person name="Glockner G."/>
        </authorList>
    </citation>
    <scope>NUCLEOTIDE SEQUENCE [LARGE SCALE GENOMIC DNA]</scope>
    <source>
        <strain evidence="4 5">Jena</strain>
    </source>
</reference>
<accession>A0A2P6NCS0</accession>
<dbReference type="GO" id="GO:0006396">
    <property type="term" value="P:RNA processing"/>
    <property type="evidence" value="ECO:0007669"/>
    <property type="project" value="InterPro"/>
</dbReference>
<dbReference type="PANTHER" id="PTHR23140:SF0">
    <property type="entry name" value="U2 SNRNP-ASSOCIATED SURP MOTIF-CONTAINING PROTEIN"/>
    <property type="match status" value="1"/>
</dbReference>
<evidence type="ECO:0000313" key="4">
    <source>
        <dbReference type="EMBL" id="PRP81740.1"/>
    </source>
</evidence>
<evidence type="ECO:0000313" key="5">
    <source>
        <dbReference type="Proteomes" id="UP000241769"/>
    </source>
</evidence>
<dbReference type="OrthoDB" id="20674at2759"/>
<dbReference type="GO" id="GO:0005634">
    <property type="term" value="C:nucleus"/>
    <property type="evidence" value="ECO:0007669"/>
    <property type="project" value="TreeGrafter"/>
</dbReference>
<dbReference type="SMART" id="SM00582">
    <property type="entry name" value="RPR"/>
    <property type="match status" value="1"/>
</dbReference>
<comment type="caution">
    <text evidence="4">The sequence shown here is derived from an EMBL/GenBank/DDBJ whole genome shotgun (WGS) entry which is preliminary data.</text>
</comment>
<gene>
    <name evidence="4" type="ORF">PROFUN_10840</name>
</gene>
<keyword evidence="1" id="KW-0694">RNA-binding</keyword>
<dbReference type="SMART" id="SM00648">
    <property type="entry name" value="SWAP"/>
    <property type="match status" value="1"/>
</dbReference>
<evidence type="ECO:0000256" key="2">
    <source>
        <dbReference type="SAM" id="MobiDB-lite"/>
    </source>
</evidence>
<name>A0A2P6NCS0_9EUKA</name>
<dbReference type="Gene3D" id="1.25.40.90">
    <property type="match status" value="1"/>
</dbReference>
<proteinExistence type="predicted"/>
<dbReference type="PANTHER" id="PTHR23140">
    <property type="entry name" value="RNA PROCESSING PROTEIN LD23810P"/>
    <property type="match status" value="1"/>
</dbReference>